<accession>A0ABR2E4E8</accession>
<reference evidence="2 3" key="1">
    <citation type="journal article" date="2024" name="G3 (Bethesda)">
        <title>Genome assembly of Hibiscus sabdariffa L. provides insights into metabolisms of medicinal natural products.</title>
        <authorList>
            <person name="Kim T."/>
        </authorList>
    </citation>
    <scope>NUCLEOTIDE SEQUENCE [LARGE SCALE GENOMIC DNA]</scope>
    <source>
        <strain evidence="2">TK-2024</strain>
        <tissue evidence="2">Old leaves</tissue>
    </source>
</reference>
<comment type="caution">
    <text evidence="2">The sequence shown here is derived from an EMBL/GenBank/DDBJ whole genome shotgun (WGS) entry which is preliminary data.</text>
</comment>
<protein>
    <submittedName>
        <fullName evidence="2">Uncharacterized protein</fullName>
    </submittedName>
</protein>
<feature type="region of interest" description="Disordered" evidence="1">
    <location>
        <begin position="1"/>
        <end position="30"/>
    </location>
</feature>
<dbReference type="Proteomes" id="UP001472677">
    <property type="component" value="Unassembled WGS sequence"/>
</dbReference>
<proteinExistence type="predicted"/>
<name>A0ABR2E4E8_9ROSI</name>
<evidence type="ECO:0000313" key="3">
    <source>
        <dbReference type="Proteomes" id="UP001472677"/>
    </source>
</evidence>
<sequence length="125" mass="14094">MRSNLFSNPRRTRPPQGGEVGPAPHIFGGQGHLKVARWSPPLIFSMDKATSRWRGGPRRHQLHGFPQLHGWSGFSRHQVSSRWRGKGSHCRNWPICQINSQPTPIGQFFSPFGLLGQFCPKSNSN</sequence>
<gene>
    <name evidence="2" type="ORF">V6N12_040661</name>
</gene>
<dbReference type="EMBL" id="JBBPBM010000020">
    <property type="protein sequence ID" value="KAK8552046.1"/>
    <property type="molecule type" value="Genomic_DNA"/>
</dbReference>
<evidence type="ECO:0000313" key="2">
    <source>
        <dbReference type="EMBL" id="KAK8552046.1"/>
    </source>
</evidence>
<keyword evidence="3" id="KW-1185">Reference proteome</keyword>
<evidence type="ECO:0000256" key="1">
    <source>
        <dbReference type="SAM" id="MobiDB-lite"/>
    </source>
</evidence>
<organism evidence="2 3">
    <name type="scientific">Hibiscus sabdariffa</name>
    <name type="common">roselle</name>
    <dbReference type="NCBI Taxonomy" id="183260"/>
    <lineage>
        <taxon>Eukaryota</taxon>
        <taxon>Viridiplantae</taxon>
        <taxon>Streptophyta</taxon>
        <taxon>Embryophyta</taxon>
        <taxon>Tracheophyta</taxon>
        <taxon>Spermatophyta</taxon>
        <taxon>Magnoliopsida</taxon>
        <taxon>eudicotyledons</taxon>
        <taxon>Gunneridae</taxon>
        <taxon>Pentapetalae</taxon>
        <taxon>rosids</taxon>
        <taxon>malvids</taxon>
        <taxon>Malvales</taxon>
        <taxon>Malvaceae</taxon>
        <taxon>Malvoideae</taxon>
        <taxon>Hibiscus</taxon>
    </lineage>
</organism>